<dbReference type="PANTHER" id="PTHR33452:SF1">
    <property type="entry name" value="INNER MEMBRANE PROTEIN YPHA-RELATED"/>
    <property type="match status" value="1"/>
</dbReference>
<dbReference type="RefSeq" id="WP_092503295.1">
    <property type="nucleotide sequence ID" value="NZ_LT629695.1"/>
</dbReference>
<evidence type="ECO:0000256" key="5">
    <source>
        <dbReference type="ARBA" id="ARBA00022989"/>
    </source>
</evidence>
<accession>A0A1G8C5W5</accession>
<dbReference type="OrthoDB" id="1122432at2"/>
<dbReference type="Pfam" id="PF07681">
    <property type="entry name" value="DoxX"/>
    <property type="match status" value="1"/>
</dbReference>
<sequence>MRPLSASAPLAADVSLLALRLVVGGVMVAHGAQKLFDQGLEATVGGFAGMGVPAPEITAPFVIGVELIGGALIVLGAALPIVGVLVAIDMLVAAVLVHAPFGVFAGDGGWELVAALGAGALALAVVGGGRFGLDGALSGRSRRRVATA</sequence>
<evidence type="ECO:0000256" key="4">
    <source>
        <dbReference type="ARBA" id="ARBA00022692"/>
    </source>
</evidence>
<feature type="transmembrane region" description="Helical" evidence="7">
    <location>
        <begin position="57"/>
        <end position="79"/>
    </location>
</feature>
<organism evidence="8 9">
    <name type="scientific">Agrococcus jejuensis</name>
    <dbReference type="NCBI Taxonomy" id="399736"/>
    <lineage>
        <taxon>Bacteria</taxon>
        <taxon>Bacillati</taxon>
        <taxon>Actinomycetota</taxon>
        <taxon>Actinomycetes</taxon>
        <taxon>Micrococcales</taxon>
        <taxon>Microbacteriaceae</taxon>
        <taxon>Agrococcus</taxon>
    </lineage>
</organism>
<dbReference type="GO" id="GO:0005886">
    <property type="term" value="C:plasma membrane"/>
    <property type="evidence" value="ECO:0007669"/>
    <property type="project" value="UniProtKB-SubCell"/>
</dbReference>
<gene>
    <name evidence="8" type="ORF">SAMN04489720_1175</name>
</gene>
<evidence type="ECO:0000313" key="8">
    <source>
        <dbReference type="EMBL" id="SDH40785.1"/>
    </source>
</evidence>
<dbReference type="EMBL" id="LT629695">
    <property type="protein sequence ID" value="SDH40785.1"/>
    <property type="molecule type" value="Genomic_DNA"/>
</dbReference>
<keyword evidence="4 7" id="KW-0812">Transmembrane</keyword>
<feature type="transmembrane region" description="Helical" evidence="7">
    <location>
        <begin position="86"/>
        <end position="106"/>
    </location>
</feature>
<evidence type="ECO:0000256" key="1">
    <source>
        <dbReference type="ARBA" id="ARBA00004651"/>
    </source>
</evidence>
<feature type="transmembrane region" description="Helical" evidence="7">
    <location>
        <begin position="112"/>
        <end position="133"/>
    </location>
</feature>
<keyword evidence="3" id="KW-1003">Cell membrane</keyword>
<name>A0A1G8C5W5_9MICO</name>
<evidence type="ECO:0000256" key="6">
    <source>
        <dbReference type="ARBA" id="ARBA00023136"/>
    </source>
</evidence>
<keyword evidence="6 7" id="KW-0472">Membrane</keyword>
<keyword evidence="9" id="KW-1185">Reference proteome</keyword>
<dbReference type="InterPro" id="IPR051907">
    <property type="entry name" value="DoxX-like_oxidoreductase"/>
</dbReference>
<evidence type="ECO:0000256" key="3">
    <source>
        <dbReference type="ARBA" id="ARBA00022475"/>
    </source>
</evidence>
<dbReference type="STRING" id="399736.SAMN04489720_1175"/>
<dbReference type="Proteomes" id="UP000198822">
    <property type="component" value="Chromosome I"/>
</dbReference>
<proteinExistence type="inferred from homology"/>
<dbReference type="InterPro" id="IPR032808">
    <property type="entry name" value="DoxX"/>
</dbReference>
<dbReference type="PANTHER" id="PTHR33452">
    <property type="entry name" value="OXIDOREDUCTASE CATD-RELATED"/>
    <property type="match status" value="1"/>
</dbReference>
<evidence type="ECO:0000313" key="9">
    <source>
        <dbReference type="Proteomes" id="UP000198822"/>
    </source>
</evidence>
<keyword evidence="5 7" id="KW-1133">Transmembrane helix</keyword>
<comment type="subcellular location">
    <subcellularLocation>
        <location evidence="1">Cell membrane</location>
        <topology evidence="1">Multi-pass membrane protein</topology>
    </subcellularLocation>
</comment>
<evidence type="ECO:0000256" key="7">
    <source>
        <dbReference type="SAM" id="Phobius"/>
    </source>
</evidence>
<reference evidence="9" key="1">
    <citation type="submission" date="2016-10" db="EMBL/GenBank/DDBJ databases">
        <authorList>
            <person name="Varghese N."/>
            <person name="Submissions S."/>
        </authorList>
    </citation>
    <scope>NUCLEOTIDE SEQUENCE [LARGE SCALE GENOMIC DNA]</scope>
    <source>
        <strain evidence="9">DSM 22002</strain>
    </source>
</reference>
<comment type="similarity">
    <text evidence="2">Belongs to the DoxX family.</text>
</comment>
<protein>
    <submittedName>
        <fullName evidence="8">Putative oxidoreductase</fullName>
    </submittedName>
</protein>
<dbReference type="AlphaFoldDB" id="A0A1G8C5W5"/>
<evidence type="ECO:0000256" key="2">
    <source>
        <dbReference type="ARBA" id="ARBA00006679"/>
    </source>
</evidence>